<feature type="non-terminal residue" evidence="2">
    <location>
        <position position="1"/>
    </location>
</feature>
<proteinExistence type="predicted"/>
<dbReference type="EMBL" id="CACRXK020035655">
    <property type="protein sequence ID" value="CAB4044638.1"/>
    <property type="molecule type" value="Genomic_DNA"/>
</dbReference>
<dbReference type="PROSITE" id="PS50222">
    <property type="entry name" value="EF_HAND_2"/>
    <property type="match status" value="1"/>
</dbReference>
<dbReference type="PANTHER" id="PTHR35538:SF3">
    <property type="entry name" value="C-TYPE LECTIN DOMAIN-CONTAINING PROTEIN"/>
    <property type="match status" value="1"/>
</dbReference>
<evidence type="ECO:0000259" key="1">
    <source>
        <dbReference type="PROSITE" id="PS50222"/>
    </source>
</evidence>
<keyword evidence="3" id="KW-1185">Reference proteome</keyword>
<feature type="domain" description="EF-hand" evidence="1">
    <location>
        <begin position="1"/>
        <end position="24"/>
    </location>
</feature>
<organism evidence="2 3">
    <name type="scientific">Paramuricea clavata</name>
    <name type="common">Red gorgonian</name>
    <name type="synonym">Violescent sea-whip</name>
    <dbReference type="NCBI Taxonomy" id="317549"/>
    <lineage>
        <taxon>Eukaryota</taxon>
        <taxon>Metazoa</taxon>
        <taxon>Cnidaria</taxon>
        <taxon>Anthozoa</taxon>
        <taxon>Octocorallia</taxon>
        <taxon>Malacalcyonacea</taxon>
        <taxon>Plexauridae</taxon>
        <taxon>Paramuricea</taxon>
    </lineage>
</organism>
<dbReference type="AlphaFoldDB" id="A0A6S7KKH1"/>
<dbReference type="OrthoDB" id="2121618at2759"/>
<evidence type="ECO:0000313" key="3">
    <source>
        <dbReference type="Proteomes" id="UP001152795"/>
    </source>
</evidence>
<name>A0A6S7KKH1_PARCT</name>
<dbReference type="Proteomes" id="UP001152795">
    <property type="component" value="Unassembled WGS sequence"/>
</dbReference>
<comment type="caution">
    <text evidence="2">The sequence shown here is derived from an EMBL/GenBank/DDBJ whole genome shotgun (WGS) entry which is preliminary data.</text>
</comment>
<dbReference type="PANTHER" id="PTHR35538">
    <property type="entry name" value="LIG_CHAN-GLU_BD DOMAIN-CONTAINING PROTEIN"/>
    <property type="match status" value="1"/>
</dbReference>
<evidence type="ECO:0000313" key="2">
    <source>
        <dbReference type="EMBL" id="CAB4044638.1"/>
    </source>
</evidence>
<protein>
    <submittedName>
        <fullName evidence="2">Contactin-associated like 5-3</fullName>
    </submittedName>
</protein>
<feature type="non-terminal residue" evidence="2">
    <location>
        <position position="91"/>
    </location>
</feature>
<dbReference type="GO" id="GO:0005509">
    <property type="term" value="F:calcium ion binding"/>
    <property type="evidence" value="ECO:0007669"/>
    <property type="project" value="InterPro"/>
</dbReference>
<gene>
    <name evidence="2" type="ORF">PACLA_8A048526</name>
</gene>
<accession>A0A6S7KKH1</accession>
<dbReference type="InterPro" id="IPR002048">
    <property type="entry name" value="EF_hand_dom"/>
</dbReference>
<reference evidence="2" key="1">
    <citation type="submission" date="2020-04" db="EMBL/GenBank/DDBJ databases">
        <authorList>
            <person name="Alioto T."/>
            <person name="Alioto T."/>
            <person name="Gomez Garrido J."/>
        </authorList>
    </citation>
    <scope>NUCLEOTIDE SEQUENCE</scope>
    <source>
        <strain evidence="2">A484AB</strain>
    </source>
</reference>
<sequence length="91" mass="10430">FDEDCDGFLWPEEVLEALENVNAKLLNDAHLRYVFRVLEHCDCQADIGIGLRLFSLIAALSQRVASLNDKMKKLITKCDFKTLDCTLERVK</sequence>